<sequence>DSDLDLAGSSAGVGGGGARPARICAAGRGGGEGARHRRADLPADRDQEERHGFRLPVGNERRHRRAGAERQYAWHHRRRPGDGRRADLGRVHRRVAEFGGGQHQAAQPADHPDPRRRDRDHAARQLDAAGSKQAHPGAHEQLHLPRRRHAARRSGPSRRLLHRHLRHHRAISV</sequence>
<dbReference type="EMBL" id="CADCWA010000104">
    <property type="protein sequence ID" value="CAA9519099.1"/>
    <property type="molecule type" value="Genomic_DNA"/>
</dbReference>
<feature type="compositionally biased region" description="Basic and acidic residues" evidence="1">
    <location>
        <begin position="110"/>
        <end position="124"/>
    </location>
</feature>
<reference evidence="2" key="1">
    <citation type="submission" date="2020-02" db="EMBL/GenBank/DDBJ databases">
        <authorList>
            <person name="Meier V. D."/>
        </authorList>
    </citation>
    <scope>NUCLEOTIDE SEQUENCE</scope>
    <source>
        <strain evidence="2">AVDCRST_MAG31</strain>
    </source>
</reference>
<feature type="compositionally biased region" description="Basic and acidic residues" evidence="1">
    <location>
        <begin position="80"/>
        <end position="96"/>
    </location>
</feature>
<organism evidence="2">
    <name type="scientific">uncultured Sphingomonas sp</name>
    <dbReference type="NCBI Taxonomy" id="158754"/>
    <lineage>
        <taxon>Bacteria</taxon>
        <taxon>Pseudomonadati</taxon>
        <taxon>Pseudomonadota</taxon>
        <taxon>Alphaproteobacteria</taxon>
        <taxon>Sphingomonadales</taxon>
        <taxon>Sphingomonadaceae</taxon>
        <taxon>Sphingomonas</taxon>
        <taxon>environmental samples</taxon>
    </lineage>
</organism>
<accession>A0A6J4TBP2</accession>
<protein>
    <submittedName>
        <fullName evidence="2">Uncharacterized protein</fullName>
    </submittedName>
</protein>
<proteinExistence type="predicted"/>
<name>A0A6J4TBP2_9SPHN</name>
<feature type="compositionally biased region" description="Basic residues" evidence="1">
    <location>
        <begin position="144"/>
        <end position="161"/>
    </location>
</feature>
<feature type="non-terminal residue" evidence="2">
    <location>
        <position position="173"/>
    </location>
</feature>
<feature type="region of interest" description="Disordered" evidence="1">
    <location>
        <begin position="1"/>
        <end position="161"/>
    </location>
</feature>
<dbReference type="AlphaFoldDB" id="A0A6J4TBP2"/>
<feature type="compositionally biased region" description="Basic and acidic residues" evidence="1">
    <location>
        <begin position="39"/>
        <end position="52"/>
    </location>
</feature>
<gene>
    <name evidence="2" type="ORF">AVDCRST_MAG31-1461</name>
</gene>
<evidence type="ECO:0000256" key="1">
    <source>
        <dbReference type="SAM" id="MobiDB-lite"/>
    </source>
</evidence>
<feature type="non-terminal residue" evidence="2">
    <location>
        <position position="1"/>
    </location>
</feature>
<evidence type="ECO:0000313" key="2">
    <source>
        <dbReference type="EMBL" id="CAA9519099.1"/>
    </source>
</evidence>